<proteinExistence type="predicted"/>
<protein>
    <submittedName>
        <fullName evidence="1">Uncharacterized protein</fullName>
    </submittedName>
</protein>
<accession>A0ACB8A070</accession>
<sequence>MQLNSELPRQKRHIRNVQLFYSDLVPLIEKGHKLPSATIDAYGIVLRDVNLKENNCAIFSSWFAPLATEKTPSRMAEGTIEEHILVAELLHMPVPRIRDQDHPIVLVPLGAPMRKSKPKKQHQTPVAQSDDDSTSEGSDDDEEININSRGATKGSVSELATSAALDAARMSALSQDFDEFAAESTPPNPPYCATPIVSGPSIPEVASMHTSIVVQSRLLDVNCRLSVSQMLKARKYLQSETATKSERVVQISPKFALHRVLAAGDQKIKPSEASHRVRVAQALGPVQANPKKTRELRWQNAAKVPLRAVLSDIVAPNFSTRNVTHFNPLEPGTFVIMRNTAREYIGEVLDIYKKGTSSRYRSVPAAPSVTDLRSSLSLRVYLPMKANNSQISFSFDFDDNTHTTTPPFTSCEHKFDIHTHAPIEHLVFNLGKKALNGDKTGPCTLSVEAAICWNSLTTSKVLQQLPKLKIPGGRMQGNKE</sequence>
<evidence type="ECO:0000313" key="2">
    <source>
        <dbReference type="Proteomes" id="UP000790377"/>
    </source>
</evidence>
<keyword evidence="2" id="KW-1185">Reference proteome</keyword>
<reference evidence="1" key="1">
    <citation type="journal article" date="2021" name="New Phytol.">
        <title>Evolutionary innovations through gain and loss of genes in the ectomycorrhizal Boletales.</title>
        <authorList>
            <person name="Wu G."/>
            <person name="Miyauchi S."/>
            <person name="Morin E."/>
            <person name="Kuo A."/>
            <person name="Drula E."/>
            <person name="Varga T."/>
            <person name="Kohler A."/>
            <person name="Feng B."/>
            <person name="Cao Y."/>
            <person name="Lipzen A."/>
            <person name="Daum C."/>
            <person name="Hundley H."/>
            <person name="Pangilinan J."/>
            <person name="Johnson J."/>
            <person name="Barry K."/>
            <person name="LaButti K."/>
            <person name="Ng V."/>
            <person name="Ahrendt S."/>
            <person name="Min B."/>
            <person name="Choi I.G."/>
            <person name="Park H."/>
            <person name="Plett J.M."/>
            <person name="Magnuson J."/>
            <person name="Spatafora J.W."/>
            <person name="Nagy L.G."/>
            <person name="Henrissat B."/>
            <person name="Grigoriev I.V."/>
            <person name="Yang Z.L."/>
            <person name="Xu J."/>
            <person name="Martin F.M."/>
        </authorList>
    </citation>
    <scope>NUCLEOTIDE SEQUENCE</scope>
    <source>
        <strain evidence="1">ATCC 28755</strain>
    </source>
</reference>
<comment type="caution">
    <text evidence="1">The sequence shown here is derived from an EMBL/GenBank/DDBJ whole genome shotgun (WGS) entry which is preliminary data.</text>
</comment>
<organism evidence="1 2">
    <name type="scientific">Hygrophoropsis aurantiaca</name>
    <dbReference type="NCBI Taxonomy" id="72124"/>
    <lineage>
        <taxon>Eukaryota</taxon>
        <taxon>Fungi</taxon>
        <taxon>Dikarya</taxon>
        <taxon>Basidiomycota</taxon>
        <taxon>Agaricomycotina</taxon>
        <taxon>Agaricomycetes</taxon>
        <taxon>Agaricomycetidae</taxon>
        <taxon>Boletales</taxon>
        <taxon>Coniophorineae</taxon>
        <taxon>Hygrophoropsidaceae</taxon>
        <taxon>Hygrophoropsis</taxon>
    </lineage>
</organism>
<gene>
    <name evidence="1" type="ORF">BJ138DRAFT_1094126</name>
</gene>
<evidence type="ECO:0000313" key="1">
    <source>
        <dbReference type="EMBL" id="KAH7906443.1"/>
    </source>
</evidence>
<dbReference type="EMBL" id="MU268018">
    <property type="protein sequence ID" value="KAH7906443.1"/>
    <property type="molecule type" value="Genomic_DNA"/>
</dbReference>
<dbReference type="Proteomes" id="UP000790377">
    <property type="component" value="Unassembled WGS sequence"/>
</dbReference>
<name>A0ACB8A070_9AGAM</name>